<evidence type="ECO:0000256" key="1">
    <source>
        <dbReference type="ARBA" id="ARBA00004651"/>
    </source>
</evidence>
<keyword evidence="3" id="KW-0813">Transport</keyword>
<dbReference type="STRING" id="1122184.SAMN02745176_01753"/>
<dbReference type="AlphaFoldDB" id="A0A1M6EX31"/>
<dbReference type="InterPro" id="IPR052017">
    <property type="entry name" value="TSUP"/>
</dbReference>
<evidence type="ECO:0000256" key="6">
    <source>
        <dbReference type="ARBA" id="ARBA00022989"/>
    </source>
</evidence>
<comment type="similarity">
    <text evidence="2 8">Belongs to the 4-toluene sulfonate uptake permease (TSUP) (TC 2.A.102) family.</text>
</comment>
<evidence type="ECO:0000256" key="4">
    <source>
        <dbReference type="ARBA" id="ARBA00022475"/>
    </source>
</evidence>
<sequence>MSLVMLLFLFAAGFIAAFVDSIAGGGGIISIPAIMAIGMPPHVALGTNKLGAFFGSFTSTIAYSKSKKIYFPLIKYLIPFTFIGAVLGVETVLSINERALEKVILVLIMLIAVYTIRKKELGVSNEFKGLTRENIILGCILAFSIGFYDGMFGPGSGSFLLFIFISIYKFDYSISAGNGRILNFTSVMASLITFALNGSVDFARGIPFAVSMILGGYAGTRFAIKKGAKVIKPIFIAIALALAVKMIYSTF</sequence>
<keyword evidence="7 8" id="KW-0472">Membrane</keyword>
<evidence type="ECO:0000313" key="10">
    <source>
        <dbReference type="Proteomes" id="UP000184442"/>
    </source>
</evidence>
<feature type="transmembrane region" description="Helical" evidence="8">
    <location>
        <begin position="76"/>
        <end position="93"/>
    </location>
</feature>
<dbReference type="PANTHER" id="PTHR30269:SF0">
    <property type="entry name" value="MEMBRANE TRANSPORTER PROTEIN YFCA-RELATED"/>
    <property type="match status" value="1"/>
</dbReference>
<dbReference type="Proteomes" id="UP000184442">
    <property type="component" value="Unassembled WGS sequence"/>
</dbReference>
<gene>
    <name evidence="9" type="ORF">SAMN02745176_01753</name>
</gene>
<keyword evidence="4 8" id="KW-1003">Cell membrane</keyword>
<reference evidence="9 10" key="1">
    <citation type="submission" date="2016-11" db="EMBL/GenBank/DDBJ databases">
        <authorList>
            <person name="Jaros S."/>
            <person name="Januszkiewicz K."/>
            <person name="Wedrychowicz H."/>
        </authorList>
    </citation>
    <scope>NUCLEOTIDE SEQUENCE [LARGE SCALE GENOMIC DNA]</scope>
    <source>
        <strain evidence="9 10">DSM 19022</strain>
    </source>
</reference>
<evidence type="ECO:0000256" key="7">
    <source>
        <dbReference type="ARBA" id="ARBA00023136"/>
    </source>
</evidence>
<dbReference type="EMBL" id="FQZS01000010">
    <property type="protein sequence ID" value="SHI90057.1"/>
    <property type="molecule type" value="Genomic_DNA"/>
</dbReference>
<dbReference type="Pfam" id="PF01925">
    <property type="entry name" value="TauE"/>
    <property type="match status" value="1"/>
</dbReference>
<dbReference type="RefSeq" id="WP_139249948.1">
    <property type="nucleotide sequence ID" value="NZ_FQZS01000010.1"/>
</dbReference>
<evidence type="ECO:0000256" key="2">
    <source>
        <dbReference type="ARBA" id="ARBA00009142"/>
    </source>
</evidence>
<keyword evidence="10" id="KW-1185">Reference proteome</keyword>
<evidence type="ECO:0000256" key="8">
    <source>
        <dbReference type="RuleBase" id="RU363041"/>
    </source>
</evidence>
<dbReference type="OrthoDB" id="554695at2"/>
<protein>
    <recommendedName>
        <fullName evidence="8">Probable membrane transporter protein</fullName>
    </recommendedName>
</protein>
<feature type="transmembrane region" description="Helical" evidence="8">
    <location>
        <begin position="46"/>
        <end position="64"/>
    </location>
</feature>
<comment type="subcellular location">
    <subcellularLocation>
        <location evidence="1 8">Cell membrane</location>
        <topology evidence="1 8">Multi-pass membrane protein</topology>
    </subcellularLocation>
</comment>
<accession>A0A1M6EX31</accession>
<feature type="transmembrane region" description="Helical" evidence="8">
    <location>
        <begin position="129"/>
        <end position="148"/>
    </location>
</feature>
<name>A0A1M6EX31_9FIRM</name>
<feature type="transmembrane region" description="Helical" evidence="8">
    <location>
        <begin position="231"/>
        <end position="248"/>
    </location>
</feature>
<evidence type="ECO:0000256" key="5">
    <source>
        <dbReference type="ARBA" id="ARBA00022692"/>
    </source>
</evidence>
<dbReference type="GO" id="GO:0005886">
    <property type="term" value="C:plasma membrane"/>
    <property type="evidence" value="ECO:0007669"/>
    <property type="project" value="UniProtKB-SubCell"/>
</dbReference>
<feature type="transmembrane region" description="Helical" evidence="8">
    <location>
        <begin position="206"/>
        <end position="224"/>
    </location>
</feature>
<dbReference type="PANTHER" id="PTHR30269">
    <property type="entry name" value="TRANSMEMBRANE PROTEIN YFCA"/>
    <property type="match status" value="1"/>
</dbReference>
<proteinExistence type="inferred from homology"/>
<dbReference type="InterPro" id="IPR002781">
    <property type="entry name" value="TM_pro_TauE-like"/>
</dbReference>
<keyword evidence="5 8" id="KW-0812">Transmembrane</keyword>
<keyword evidence="6 8" id="KW-1133">Transmembrane helix</keyword>
<evidence type="ECO:0000313" key="9">
    <source>
        <dbReference type="EMBL" id="SHI90057.1"/>
    </source>
</evidence>
<evidence type="ECO:0000256" key="3">
    <source>
        <dbReference type="ARBA" id="ARBA00022448"/>
    </source>
</evidence>
<feature type="transmembrane region" description="Helical" evidence="8">
    <location>
        <begin position="99"/>
        <end position="117"/>
    </location>
</feature>
<organism evidence="9 10">
    <name type="scientific">Lutispora thermophila DSM 19022</name>
    <dbReference type="NCBI Taxonomy" id="1122184"/>
    <lineage>
        <taxon>Bacteria</taxon>
        <taxon>Bacillati</taxon>
        <taxon>Bacillota</taxon>
        <taxon>Clostridia</taxon>
        <taxon>Lutisporales</taxon>
        <taxon>Lutisporaceae</taxon>
        <taxon>Lutispora</taxon>
    </lineage>
</organism>